<evidence type="ECO:0000313" key="8">
    <source>
        <dbReference type="EMBL" id="EFI34690.1"/>
    </source>
</evidence>
<dbReference type="InterPro" id="IPR027417">
    <property type="entry name" value="P-loop_NTPase"/>
</dbReference>
<dbReference type="CDD" id="cd00464">
    <property type="entry name" value="SK"/>
    <property type="match status" value="1"/>
</dbReference>
<dbReference type="EC" id="2.7.1.71" evidence="7"/>
<comment type="subcellular location">
    <subcellularLocation>
        <location evidence="7">Cytoplasm</location>
    </subcellularLocation>
</comment>
<dbReference type="NCBIfam" id="NF040667">
    <property type="entry name" value="hom_kin_desulfo"/>
    <property type="match status" value="1"/>
</dbReference>
<dbReference type="Proteomes" id="UP000005496">
    <property type="component" value="Unassembled WGS sequence"/>
</dbReference>
<dbReference type="RefSeq" id="WP_008870010.1">
    <property type="nucleotide sequence ID" value="NZ_ACJN02000002.1"/>
</dbReference>
<keyword evidence="1 7" id="KW-0028">Amino-acid biosynthesis</keyword>
<dbReference type="SUPFAM" id="SSF52540">
    <property type="entry name" value="P-loop containing nucleoside triphosphate hydrolases"/>
    <property type="match status" value="1"/>
</dbReference>
<evidence type="ECO:0000256" key="1">
    <source>
        <dbReference type="ARBA" id="ARBA00022605"/>
    </source>
</evidence>
<dbReference type="eggNOG" id="COG0703">
    <property type="taxonomic scope" value="Bacteria"/>
</dbReference>
<dbReference type="GO" id="GO:0009073">
    <property type="term" value="P:aromatic amino acid family biosynthetic process"/>
    <property type="evidence" value="ECO:0007669"/>
    <property type="project" value="UniProtKB-KW"/>
</dbReference>
<sequence>MSQNKEKKILQQSTCLILIGMPGSGKSTLGRILCADRRCAWVDTDYLIQAWWGMPLQAVLDHLGLEGFLDAEAELVSSINLHQAVISTGGSVVYRPRAMQHLGSLGRIVYLRAGLEVISKRISDARDRGMAVQKGFSLEQVYRQRRPLYEKYAQLVLDTDKKSPEQCVEVLRQWQKLKN</sequence>
<feature type="binding site" evidence="7">
    <location>
        <position position="27"/>
    </location>
    <ligand>
        <name>Mg(2+)</name>
        <dbReference type="ChEBI" id="CHEBI:18420"/>
    </ligand>
</feature>
<evidence type="ECO:0000256" key="7">
    <source>
        <dbReference type="HAMAP-Rule" id="MF_00109"/>
    </source>
</evidence>
<keyword evidence="7" id="KW-0479">Metal-binding</keyword>
<keyword evidence="3 7" id="KW-0547">Nucleotide-binding</keyword>
<dbReference type="HAMAP" id="MF_00109">
    <property type="entry name" value="Shikimate_kinase"/>
    <property type="match status" value="1"/>
</dbReference>
<dbReference type="PANTHER" id="PTHR21087">
    <property type="entry name" value="SHIKIMATE KINASE"/>
    <property type="match status" value="1"/>
</dbReference>
<reference evidence="8" key="1">
    <citation type="submission" date="2010-05" db="EMBL/GenBank/DDBJ databases">
        <title>The draft genome of Desulfonatronospira thiodismutans ASO3-1.</title>
        <authorList>
            <consortium name="US DOE Joint Genome Institute (JGI-PGF)"/>
            <person name="Lucas S."/>
            <person name="Copeland A."/>
            <person name="Lapidus A."/>
            <person name="Cheng J.-F."/>
            <person name="Bruce D."/>
            <person name="Goodwin L."/>
            <person name="Pitluck S."/>
            <person name="Chertkov O."/>
            <person name="Brettin T."/>
            <person name="Detter J.C."/>
            <person name="Han C."/>
            <person name="Land M.L."/>
            <person name="Hauser L."/>
            <person name="Kyrpides N."/>
            <person name="Mikhailova N."/>
            <person name="Muyzer G."/>
            <person name="Woyke T."/>
        </authorList>
    </citation>
    <scope>NUCLEOTIDE SEQUENCE [LARGE SCALE GENOMIC DNA]</scope>
    <source>
        <strain evidence="8">ASO3-1</strain>
    </source>
</reference>
<keyword evidence="4 7" id="KW-0418">Kinase</keyword>
<proteinExistence type="inferred from homology"/>
<dbReference type="GO" id="GO:0008652">
    <property type="term" value="P:amino acid biosynthetic process"/>
    <property type="evidence" value="ECO:0007669"/>
    <property type="project" value="UniProtKB-KW"/>
</dbReference>
<protein>
    <recommendedName>
        <fullName evidence="7">Shikimate kinase</fullName>
        <shortName evidence="7">SK</shortName>
        <ecNumber evidence="7">2.7.1.71</ecNumber>
    </recommendedName>
</protein>
<dbReference type="PANTHER" id="PTHR21087:SF16">
    <property type="entry name" value="SHIKIMATE KINASE 1, CHLOROPLASTIC"/>
    <property type="match status" value="1"/>
</dbReference>
<name>D6SPL4_9BACT</name>
<evidence type="ECO:0000256" key="2">
    <source>
        <dbReference type="ARBA" id="ARBA00022679"/>
    </source>
</evidence>
<evidence type="ECO:0000313" key="9">
    <source>
        <dbReference type="Proteomes" id="UP000005496"/>
    </source>
</evidence>
<keyword evidence="7" id="KW-0963">Cytoplasm</keyword>
<dbReference type="GO" id="GO:0004765">
    <property type="term" value="F:shikimate kinase activity"/>
    <property type="evidence" value="ECO:0007669"/>
    <property type="project" value="UniProtKB-UniRule"/>
</dbReference>
<dbReference type="Gene3D" id="3.40.50.300">
    <property type="entry name" value="P-loop containing nucleotide triphosphate hydrolases"/>
    <property type="match status" value="1"/>
</dbReference>
<dbReference type="InterPro" id="IPR000623">
    <property type="entry name" value="Shikimate_kinase/TSH1"/>
</dbReference>
<dbReference type="InterPro" id="IPR031322">
    <property type="entry name" value="Shikimate/glucono_kinase"/>
</dbReference>
<dbReference type="OrthoDB" id="9800332at2"/>
<dbReference type="EMBL" id="ACJN02000002">
    <property type="protein sequence ID" value="EFI34690.1"/>
    <property type="molecule type" value="Genomic_DNA"/>
</dbReference>
<comment type="caution">
    <text evidence="7">Lacks conserved residue(s) required for the propagation of feature annotation.</text>
</comment>
<dbReference type="GO" id="GO:0009423">
    <property type="term" value="P:chorismate biosynthetic process"/>
    <property type="evidence" value="ECO:0007669"/>
    <property type="project" value="UniProtKB-UniRule"/>
</dbReference>
<keyword evidence="6 7" id="KW-0057">Aromatic amino acid biosynthesis</keyword>
<comment type="catalytic activity">
    <reaction evidence="7">
        <text>shikimate + ATP = 3-phosphoshikimate + ADP + H(+)</text>
        <dbReference type="Rhea" id="RHEA:13121"/>
        <dbReference type="ChEBI" id="CHEBI:15378"/>
        <dbReference type="ChEBI" id="CHEBI:30616"/>
        <dbReference type="ChEBI" id="CHEBI:36208"/>
        <dbReference type="ChEBI" id="CHEBI:145989"/>
        <dbReference type="ChEBI" id="CHEBI:456216"/>
        <dbReference type="EC" id="2.7.1.71"/>
    </reaction>
</comment>
<dbReference type="PRINTS" id="PR01100">
    <property type="entry name" value="SHIKIMTKNASE"/>
</dbReference>
<keyword evidence="9" id="KW-1185">Reference proteome</keyword>
<dbReference type="UniPathway" id="UPA00053">
    <property type="reaction ID" value="UER00088"/>
</dbReference>
<comment type="pathway">
    <text evidence="7">Metabolic intermediate biosynthesis; chorismate biosynthesis; chorismate from D-erythrose 4-phosphate and phosphoenolpyruvate: step 5/7.</text>
</comment>
<dbReference type="GO" id="GO:0005524">
    <property type="term" value="F:ATP binding"/>
    <property type="evidence" value="ECO:0007669"/>
    <property type="project" value="UniProtKB-UniRule"/>
</dbReference>
<dbReference type="GO" id="GO:0000287">
    <property type="term" value="F:magnesium ion binding"/>
    <property type="evidence" value="ECO:0007669"/>
    <property type="project" value="UniProtKB-UniRule"/>
</dbReference>
<comment type="similarity">
    <text evidence="7">Belongs to the shikimate kinase family.</text>
</comment>
<feature type="binding site" evidence="7">
    <location>
        <begin position="23"/>
        <end position="28"/>
    </location>
    <ligand>
        <name>ATP</name>
        <dbReference type="ChEBI" id="CHEBI:30616"/>
    </ligand>
</feature>
<gene>
    <name evidence="7" type="primary">aroK</name>
    <name evidence="8" type="ORF">Dthio_PD2062</name>
</gene>
<dbReference type="AlphaFoldDB" id="D6SPL4"/>
<feature type="binding site" evidence="7">
    <location>
        <position position="145"/>
    </location>
    <ligand>
        <name>substrate</name>
    </ligand>
</feature>
<keyword evidence="5 7" id="KW-0067">ATP-binding</keyword>
<keyword evidence="7" id="KW-0460">Magnesium</keyword>
<feature type="binding site" evidence="7">
    <location>
        <position position="128"/>
    </location>
    <ligand>
        <name>ATP</name>
        <dbReference type="ChEBI" id="CHEBI:30616"/>
    </ligand>
</feature>
<dbReference type="Pfam" id="PF01202">
    <property type="entry name" value="SKI"/>
    <property type="match status" value="1"/>
</dbReference>
<evidence type="ECO:0000256" key="6">
    <source>
        <dbReference type="ARBA" id="ARBA00023141"/>
    </source>
</evidence>
<evidence type="ECO:0000256" key="3">
    <source>
        <dbReference type="ARBA" id="ARBA00022741"/>
    </source>
</evidence>
<comment type="cofactor">
    <cofactor evidence="7">
        <name>Mg(2+)</name>
        <dbReference type="ChEBI" id="CHEBI:18420"/>
    </cofactor>
    <text evidence="7">Binds 1 Mg(2+) ion per subunit.</text>
</comment>
<accession>D6SPL4</accession>
<organism evidence="8 9">
    <name type="scientific">Desulfonatronospira thiodismutans ASO3-1</name>
    <dbReference type="NCBI Taxonomy" id="555779"/>
    <lineage>
        <taxon>Bacteria</taxon>
        <taxon>Pseudomonadati</taxon>
        <taxon>Thermodesulfobacteriota</taxon>
        <taxon>Desulfovibrionia</taxon>
        <taxon>Desulfovibrionales</taxon>
        <taxon>Desulfonatronovibrionaceae</taxon>
        <taxon>Desulfonatronospira</taxon>
    </lineage>
</organism>
<comment type="caution">
    <text evidence="8">The sequence shown here is derived from an EMBL/GenBank/DDBJ whole genome shotgun (WGS) entry which is preliminary data.</text>
</comment>
<dbReference type="GO" id="GO:0005829">
    <property type="term" value="C:cytosol"/>
    <property type="evidence" value="ECO:0007669"/>
    <property type="project" value="TreeGrafter"/>
</dbReference>
<evidence type="ECO:0000256" key="4">
    <source>
        <dbReference type="ARBA" id="ARBA00022777"/>
    </source>
</evidence>
<feature type="binding site" evidence="7">
    <location>
        <position position="90"/>
    </location>
    <ligand>
        <name>substrate</name>
    </ligand>
</feature>
<comment type="subunit">
    <text evidence="7">Monomer.</text>
</comment>
<feature type="binding site" evidence="7">
    <location>
        <position position="45"/>
    </location>
    <ligand>
        <name>substrate</name>
    </ligand>
</feature>
<evidence type="ECO:0000256" key="5">
    <source>
        <dbReference type="ARBA" id="ARBA00022840"/>
    </source>
</evidence>
<keyword evidence="2 7" id="KW-0808">Transferase</keyword>
<comment type="function">
    <text evidence="7">Catalyzes the specific phosphorylation of the 3-hydroxyl group of shikimic acid using ATP as a cosubstrate.</text>
</comment>